<organism evidence="1 2">
    <name type="scientific">Acinetobacter johnsonii</name>
    <dbReference type="NCBI Taxonomy" id="40214"/>
    <lineage>
        <taxon>Bacteria</taxon>
        <taxon>Pseudomonadati</taxon>
        <taxon>Pseudomonadota</taxon>
        <taxon>Gammaproteobacteria</taxon>
        <taxon>Moraxellales</taxon>
        <taxon>Moraxellaceae</taxon>
        <taxon>Acinetobacter</taxon>
    </lineage>
</organism>
<gene>
    <name evidence="1" type="ORF">N5D11_16280</name>
</gene>
<proteinExistence type="predicted"/>
<evidence type="ECO:0000313" key="1">
    <source>
        <dbReference type="EMBL" id="MDH0657642.1"/>
    </source>
</evidence>
<name>A0AA42LF48_ACIJO</name>
<reference evidence="1" key="1">
    <citation type="submission" date="2022-09" db="EMBL/GenBank/DDBJ databases">
        <title>Intensive care unit water sources are persistently colonized with multi-drug resistant bacteria and are the site of extensive horizontal gene transfer of antibiotic resistance genes.</title>
        <authorList>
            <person name="Diorio-Toth L."/>
        </authorList>
    </citation>
    <scope>NUCLEOTIDE SEQUENCE</scope>
    <source>
        <strain evidence="1">GD03851</strain>
    </source>
</reference>
<sequence length="348" mass="40342">MNFDDLKTNIVNLLKIYRGRGVSLRNEIHPLLASFTFLDRIHTWSSLFVHISELEEDIEPDLLAKLGDLYTKIKTDFNKRVLFEDKYLSVYNELSCYDQLKQHLESLVAPDQTLDLFRNGDFKDHIFQAKQEVEQKYIYQFKIIRTFILKENIRVDALKSEYVNEEYEKLVAYKEVRLPCFDSIILDDVTQQIILCADLSSQFHEENLRGALAKLRLYLNQLVLEHIPDTGCNVFPAIERLYYEEIGNVKNLSFKTDDGISHNESSRVGIEDLRSGEYHKGGIANATIEPYNITKEYNLEAYKVLVTVKGSWHALAINTGIPNLNNFYVSTKDQSSFFKAIEEIVKTS</sequence>
<dbReference type="Proteomes" id="UP001161099">
    <property type="component" value="Unassembled WGS sequence"/>
</dbReference>
<evidence type="ECO:0000313" key="2">
    <source>
        <dbReference type="Proteomes" id="UP001161099"/>
    </source>
</evidence>
<dbReference type="EMBL" id="JAOCDR010000074">
    <property type="protein sequence ID" value="MDH0657642.1"/>
    <property type="molecule type" value="Genomic_DNA"/>
</dbReference>
<dbReference type="RefSeq" id="WP_279698987.1">
    <property type="nucleotide sequence ID" value="NZ_JAOCDR010000074.1"/>
</dbReference>
<protein>
    <submittedName>
        <fullName evidence="1">Uncharacterized protein</fullName>
    </submittedName>
</protein>
<comment type="caution">
    <text evidence="1">The sequence shown here is derived from an EMBL/GenBank/DDBJ whole genome shotgun (WGS) entry which is preliminary data.</text>
</comment>
<accession>A0AA42LF48</accession>
<dbReference type="AlphaFoldDB" id="A0AA42LF48"/>